<accession>A0A2H0KGS7</accession>
<evidence type="ECO:0000256" key="5">
    <source>
        <dbReference type="ARBA" id="ARBA00022989"/>
    </source>
</evidence>
<gene>
    <name evidence="7" type="primary">lgt</name>
    <name evidence="8" type="ORF">COV89_03840</name>
</gene>
<dbReference type="PANTHER" id="PTHR30589">
    <property type="entry name" value="PROLIPOPROTEIN DIACYLGLYCERYL TRANSFERASE"/>
    <property type="match status" value="1"/>
</dbReference>
<dbReference type="GO" id="GO:0042158">
    <property type="term" value="P:lipoprotein biosynthetic process"/>
    <property type="evidence" value="ECO:0007669"/>
    <property type="project" value="UniProtKB-UniRule"/>
</dbReference>
<dbReference type="EC" id="2.5.1.145" evidence="7"/>
<keyword evidence="6 7" id="KW-0472">Membrane</keyword>
<comment type="caution">
    <text evidence="8">The sequence shown here is derived from an EMBL/GenBank/DDBJ whole genome shotgun (WGS) entry which is preliminary data.</text>
</comment>
<comment type="catalytic activity">
    <reaction evidence="7">
        <text>L-cysteinyl-[prolipoprotein] + a 1,2-diacyl-sn-glycero-3-phospho-(1'-sn-glycerol) = an S-1,2-diacyl-sn-glyceryl-L-cysteinyl-[prolipoprotein] + sn-glycerol 1-phosphate + H(+)</text>
        <dbReference type="Rhea" id="RHEA:56712"/>
        <dbReference type="Rhea" id="RHEA-COMP:14679"/>
        <dbReference type="Rhea" id="RHEA-COMP:14680"/>
        <dbReference type="ChEBI" id="CHEBI:15378"/>
        <dbReference type="ChEBI" id="CHEBI:29950"/>
        <dbReference type="ChEBI" id="CHEBI:57685"/>
        <dbReference type="ChEBI" id="CHEBI:64716"/>
        <dbReference type="ChEBI" id="CHEBI:140658"/>
        <dbReference type="EC" id="2.5.1.145"/>
    </reaction>
</comment>
<dbReference type="EMBL" id="PCVI01000062">
    <property type="protein sequence ID" value="PIQ69793.1"/>
    <property type="molecule type" value="Genomic_DNA"/>
</dbReference>
<evidence type="ECO:0000256" key="4">
    <source>
        <dbReference type="ARBA" id="ARBA00022692"/>
    </source>
</evidence>
<comment type="subcellular location">
    <subcellularLocation>
        <location evidence="7">Cell membrane</location>
        <topology evidence="7">Multi-pass membrane protein</topology>
    </subcellularLocation>
</comment>
<feature type="transmembrane region" description="Helical" evidence="7">
    <location>
        <begin position="163"/>
        <end position="185"/>
    </location>
</feature>
<feature type="transmembrane region" description="Helical" evidence="7">
    <location>
        <begin position="13"/>
        <end position="32"/>
    </location>
</feature>
<dbReference type="PANTHER" id="PTHR30589:SF0">
    <property type="entry name" value="PHOSPHATIDYLGLYCEROL--PROLIPOPROTEIN DIACYLGLYCERYL TRANSFERASE"/>
    <property type="match status" value="1"/>
</dbReference>
<evidence type="ECO:0000313" key="9">
    <source>
        <dbReference type="Proteomes" id="UP000231371"/>
    </source>
</evidence>
<feature type="transmembrane region" description="Helical" evidence="7">
    <location>
        <begin position="192"/>
        <end position="210"/>
    </location>
</feature>
<comment type="similarity">
    <text evidence="1 7">Belongs to the Lgt family.</text>
</comment>
<evidence type="ECO:0000313" key="8">
    <source>
        <dbReference type="EMBL" id="PIQ69793.1"/>
    </source>
</evidence>
<proteinExistence type="inferred from homology"/>
<dbReference type="UniPathway" id="UPA00664"/>
<keyword evidence="2 7" id="KW-1003">Cell membrane</keyword>
<evidence type="ECO:0000256" key="6">
    <source>
        <dbReference type="ARBA" id="ARBA00023136"/>
    </source>
</evidence>
<dbReference type="GO" id="GO:0008961">
    <property type="term" value="F:phosphatidylglycerol-prolipoprotein diacylglyceryl transferase activity"/>
    <property type="evidence" value="ECO:0007669"/>
    <property type="project" value="UniProtKB-UniRule"/>
</dbReference>
<feature type="transmembrane region" description="Helical" evidence="7">
    <location>
        <begin position="44"/>
        <end position="66"/>
    </location>
</feature>
<feature type="transmembrane region" description="Helical" evidence="7">
    <location>
        <begin position="230"/>
        <end position="248"/>
    </location>
</feature>
<feature type="transmembrane region" description="Helical" evidence="7">
    <location>
        <begin position="86"/>
        <end position="103"/>
    </location>
</feature>
<name>A0A2H0KGS7_9BACT</name>
<evidence type="ECO:0000256" key="3">
    <source>
        <dbReference type="ARBA" id="ARBA00022679"/>
    </source>
</evidence>
<reference evidence="8 9" key="1">
    <citation type="submission" date="2017-09" db="EMBL/GenBank/DDBJ databases">
        <title>Depth-based differentiation of microbial function through sediment-hosted aquifers and enrichment of novel symbionts in the deep terrestrial subsurface.</title>
        <authorList>
            <person name="Probst A.J."/>
            <person name="Ladd B."/>
            <person name="Jarett J.K."/>
            <person name="Geller-Mcgrath D.E."/>
            <person name="Sieber C.M."/>
            <person name="Emerson J.B."/>
            <person name="Anantharaman K."/>
            <person name="Thomas B.C."/>
            <person name="Malmstrom R."/>
            <person name="Stieglmeier M."/>
            <person name="Klingl A."/>
            <person name="Woyke T."/>
            <person name="Ryan C.M."/>
            <person name="Banfield J.F."/>
        </authorList>
    </citation>
    <scope>NUCLEOTIDE SEQUENCE [LARGE SCALE GENOMIC DNA]</scope>
    <source>
        <strain evidence="8">CG11_big_fil_rev_8_21_14_0_20_40_12</strain>
    </source>
</reference>
<feature type="transmembrane region" description="Helical" evidence="7">
    <location>
        <begin position="124"/>
        <end position="143"/>
    </location>
</feature>
<comment type="function">
    <text evidence="7">Catalyzes the transfer of the diacylglyceryl group from phosphatidylglycerol to the sulfhydryl group of the N-terminal cysteine of a prolipoprotein, the first step in the formation of mature lipoproteins.</text>
</comment>
<comment type="pathway">
    <text evidence="7">Protein modification; lipoprotein biosynthesis (diacylglyceryl transfer).</text>
</comment>
<dbReference type="InterPro" id="IPR001640">
    <property type="entry name" value="Lgt"/>
</dbReference>
<keyword evidence="5 7" id="KW-1133">Transmembrane helix</keyword>
<protein>
    <recommendedName>
        <fullName evidence="7">Phosphatidylglycerol--prolipoprotein diacylglyceryl transferase</fullName>
        <ecNumber evidence="7">2.5.1.145</ecNumber>
    </recommendedName>
</protein>
<feature type="binding site" evidence="7">
    <location>
        <position position="136"/>
    </location>
    <ligand>
        <name>a 1,2-diacyl-sn-glycero-3-phospho-(1'-sn-glycerol)</name>
        <dbReference type="ChEBI" id="CHEBI:64716"/>
    </ligand>
</feature>
<dbReference type="AlphaFoldDB" id="A0A2H0KGS7"/>
<evidence type="ECO:0000256" key="2">
    <source>
        <dbReference type="ARBA" id="ARBA00022475"/>
    </source>
</evidence>
<keyword evidence="4 7" id="KW-0812">Transmembrane</keyword>
<sequence>MMPYFSIEKIGPFYTWGLFLALGFLAPFIFVLKNAKNREIDPKIVWDILLWIIVGSVIGMRLGYVLQFPKEYLLSPVEILKFWDGGLTFFGGLIGGIIGAVFYRTYDKKLSTRKDIFWRIADLVALYFPLGIITARIGCLLINDHQGAITSLPWGIVWPDGTIRHPVALYLILNGSAIFLILNILKNKFKKPGGIFFFFLLFYSLTRFFLDLTRSSGTPLSDPSILGLNVSQWVSIIIFLFIVFKKVVDRLF</sequence>
<evidence type="ECO:0000256" key="7">
    <source>
        <dbReference type="HAMAP-Rule" id="MF_01147"/>
    </source>
</evidence>
<dbReference type="HAMAP" id="MF_01147">
    <property type="entry name" value="Lgt"/>
    <property type="match status" value="1"/>
</dbReference>
<dbReference type="Pfam" id="PF01790">
    <property type="entry name" value="LGT"/>
    <property type="match status" value="1"/>
</dbReference>
<organism evidence="8 9">
    <name type="scientific">Candidatus Shapirobacteria bacterium CG11_big_fil_rev_8_21_14_0_20_40_12</name>
    <dbReference type="NCBI Taxonomy" id="1974889"/>
    <lineage>
        <taxon>Bacteria</taxon>
        <taxon>Candidatus Shapironibacteriota</taxon>
    </lineage>
</organism>
<dbReference type="Proteomes" id="UP000231371">
    <property type="component" value="Unassembled WGS sequence"/>
</dbReference>
<dbReference type="GO" id="GO:0005886">
    <property type="term" value="C:plasma membrane"/>
    <property type="evidence" value="ECO:0007669"/>
    <property type="project" value="UniProtKB-SubCell"/>
</dbReference>
<keyword evidence="3 7" id="KW-0808">Transferase</keyword>
<evidence type="ECO:0000256" key="1">
    <source>
        <dbReference type="ARBA" id="ARBA00007150"/>
    </source>
</evidence>